<accession>I7FWG6</accession>
<dbReference type="Pfam" id="PF00072">
    <property type="entry name" value="Response_reg"/>
    <property type="match status" value="1"/>
</dbReference>
<dbReference type="InterPro" id="IPR039420">
    <property type="entry name" value="WalR-like"/>
</dbReference>
<dbReference type="PATRIC" id="fig|246196.56.peg.472"/>
<dbReference type="PANTHER" id="PTHR43214:SF43">
    <property type="entry name" value="TWO-COMPONENT RESPONSE REGULATOR"/>
    <property type="match status" value="1"/>
</dbReference>
<evidence type="ECO:0000256" key="2">
    <source>
        <dbReference type="PROSITE-ProRule" id="PRU00169"/>
    </source>
</evidence>
<evidence type="ECO:0000259" key="4">
    <source>
        <dbReference type="PROSITE" id="PS50110"/>
    </source>
</evidence>
<dbReference type="Pfam" id="PF00196">
    <property type="entry name" value="GerE"/>
    <property type="match status" value="1"/>
</dbReference>
<name>I7FWG6_MYCS2</name>
<dbReference type="InterPro" id="IPR011006">
    <property type="entry name" value="CheY-like_superfamily"/>
</dbReference>
<reference evidence="5 6" key="2">
    <citation type="journal article" date="2009" name="Genome Res.">
        <title>Ortho-proteogenomics: multiple proteomes investigation through orthology and a new MS-based protocol.</title>
        <authorList>
            <person name="Gallien S."/>
            <person name="Perrodou E."/>
            <person name="Carapito C."/>
            <person name="Deshayes C."/>
            <person name="Reyrat J.M."/>
            <person name="Van Dorsselaer A."/>
            <person name="Poch O."/>
            <person name="Schaeffer C."/>
            <person name="Lecompte O."/>
        </authorList>
    </citation>
    <scope>NUCLEOTIDE SEQUENCE [LARGE SCALE GENOMIC DNA]</scope>
    <source>
        <strain evidence="6">ATCC 700084 / mc(2)155</strain>
    </source>
</reference>
<dbReference type="SUPFAM" id="SSF46894">
    <property type="entry name" value="C-terminal effector domain of the bipartite response regulators"/>
    <property type="match status" value="1"/>
</dbReference>
<dbReference type="PRINTS" id="PR00038">
    <property type="entry name" value="HTHLUXR"/>
</dbReference>
<keyword evidence="1" id="KW-0238">DNA-binding</keyword>
<dbReference type="InterPro" id="IPR001789">
    <property type="entry name" value="Sig_transdc_resp-reg_receiver"/>
</dbReference>
<dbReference type="GO" id="GO:0000160">
    <property type="term" value="P:phosphorelay signal transduction system"/>
    <property type="evidence" value="ECO:0007669"/>
    <property type="project" value="InterPro"/>
</dbReference>
<comment type="caution">
    <text evidence="2">Lacks conserved residue(s) required for the propagation of feature annotation.</text>
</comment>
<dbReference type="EMBL" id="CP001663">
    <property type="protein sequence ID" value="AFP36942.1"/>
    <property type="molecule type" value="Genomic_DNA"/>
</dbReference>
<evidence type="ECO:0000313" key="5">
    <source>
        <dbReference type="EMBL" id="AFP36942.1"/>
    </source>
</evidence>
<dbReference type="GO" id="GO:0006355">
    <property type="term" value="P:regulation of DNA-templated transcription"/>
    <property type="evidence" value="ECO:0007669"/>
    <property type="project" value="InterPro"/>
</dbReference>
<reference evidence="5 6" key="1">
    <citation type="journal article" date="2007" name="Genome Biol.">
        <title>Interrupted coding sequences in Mycobacterium smegmatis: authentic mutations or sequencing errors?</title>
        <authorList>
            <person name="Deshayes C."/>
            <person name="Perrodou E."/>
            <person name="Gallien S."/>
            <person name="Euphrasie D."/>
            <person name="Schaeffer C."/>
            <person name="Van-Dorsselaer A."/>
            <person name="Poch O."/>
            <person name="Lecompte O."/>
            <person name="Reyrat J.M."/>
        </authorList>
    </citation>
    <scope>NUCLEOTIDE SEQUENCE [LARGE SCALE GENOMIC DNA]</scope>
    <source>
        <strain evidence="6">ATCC 700084 / mc(2)155</strain>
    </source>
</reference>
<dbReference type="InterPro" id="IPR016032">
    <property type="entry name" value="Sig_transdc_resp-reg_C-effctor"/>
</dbReference>
<dbReference type="Gene3D" id="3.40.50.2300">
    <property type="match status" value="1"/>
</dbReference>
<feature type="domain" description="Response regulatory" evidence="4">
    <location>
        <begin position="119"/>
        <end position="233"/>
    </location>
</feature>
<organism evidence="5 6">
    <name type="scientific">Mycolicibacterium smegmatis (strain ATCC 700084 / mc(2)155)</name>
    <name type="common">Mycobacterium smegmatis</name>
    <dbReference type="NCBI Taxonomy" id="246196"/>
    <lineage>
        <taxon>Bacteria</taxon>
        <taxon>Bacillati</taxon>
        <taxon>Actinomycetota</taxon>
        <taxon>Actinomycetes</taxon>
        <taxon>Mycobacteriales</taxon>
        <taxon>Mycobacteriaceae</taxon>
        <taxon>Mycolicibacterium</taxon>
    </lineage>
</organism>
<proteinExistence type="predicted"/>
<dbReference type="CDD" id="cd06170">
    <property type="entry name" value="LuxR_C_like"/>
    <property type="match status" value="1"/>
</dbReference>
<dbReference type="InterPro" id="IPR000792">
    <property type="entry name" value="Tscrpt_reg_LuxR_C"/>
</dbReference>
<dbReference type="PROSITE" id="PS50110">
    <property type="entry name" value="RESPONSE_REGULATORY"/>
    <property type="match status" value="1"/>
</dbReference>
<dbReference type="SUPFAM" id="SSF52172">
    <property type="entry name" value="CheY-like"/>
    <property type="match status" value="1"/>
</dbReference>
<sequence length="333" mass="36045">MFTIPADLREGHSRVTGGNCVEAWIWAIVAGRGCEPPMPWSRSRIRDQHCTGTTRLPTLTQVDMGNVSYAATPSERESVCGHTALYRRRSAPGARTSFSCQDDLRVVPDDGVGLLRDTRILVVDDSTLYRDYLAAALAAHGAVAPGVAWDGPSLLASFDATMPRVILLNMATRDSATLLKQALALGPHTRVVVIGIAEDDESAIVACAEAGVAGYHSRSESLDELLELIHKVAVGETLCSPKVSAILLRRLSTLAAQREPAPTELVLTRREIEILRMLEAGRTNREIAEQLCIAVHTVKSHVHNLLAKLGVSTRAQAAALSRTMRYTADPQED</sequence>
<dbReference type="SMART" id="SM00421">
    <property type="entry name" value="HTH_LUXR"/>
    <property type="match status" value="1"/>
</dbReference>
<protein>
    <submittedName>
        <fullName evidence="5">Two-component system regulator</fullName>
    </submittedName>
</protein>
<dbReference type="PROSITE" id="PS50043">
    <property type="entry name" value="HTH_LUXR_2"/>
    <property type="match status" value="1"/>
</dbReference>
<dbReference type="KEGG" id="msg:MSMEI_0461"/>
<dbReference type="SMART" id="SM00448">
    <property type="entry name" value="REC"/>
    <property type="match status" value="1"/>
</dbReference>
<feature type="domain" description="HTH luxR-type" evidence="3">
    <location>
        <begin position="260"/>
        <end position="325"/>
    </location>
</feature>
<evidence type="ECO:0000256" key="1">
    <source>
        <dbReference type="ARBA" id="ARBA00023125"/>
    </source>
</evidence>
<dbReference type="AlphaFoldDB" id="I7FWG6"/>
<dbReference type="PROSITE" id="PS00622">
    <property type="entry name" value="HTH_LUXR_1"/>
    <property type="match status" value="1"/>
</dbReference>
<gene>
    <name evidence="5" type="ordered locus">MSMEI_0461</name>
</gene>
<evidence type="ECO:0000259" key="3">
    <source>
        <dbReference type="PROSITE" id="PS50043"/>
    </source>
</evidence>
<evidence type="ECO:0000313" key="6">
    <source>
        <dbReference type="Proteomes" id="UP000006158"/>
    </source>
</evidence>
<dbReference type="Proteomes" id="UP000006158">
    <property type="component" value="Chromosome"/>
</dbReference>
<dbReference type="PANTHER" id="PTHR43214">
    <property type="entry name" value="TWO-COMPONENT RESPONSE REGULATOR"/>
    <property type="match status" value="1"/>
</dbReference>
<dbReference type="GO" id="GO:0003677">
    <property type="term" value="F:DNA binding"/>
    <property type="evidence" value="ECO:0007669"/>
    <property type="project" value="UniProtKB-KW"/>
</dbReference>